<evidence type="ECO:0000256" key="3">
    <source>
        <dbReference type="ARBA" id="ARBA00022741"/>
    </source>
</evidence>
<dbReference type="GO" id="GO:0016887">
    <property type="term" value="F:ATP hydrolysis activity"/>
    <property type="evidence" value="ECO:0007669"/>
    <property type="project" value="InterPro"/>
</dbReference>
<dbReference type="InterPro" id="IPR017871">
    <property type="entry name" value="ABC_transporter-like_CS"/>
</dbReference>
<gene>
    <name evidence="7" type="ORF">SAMN05216313_12083</name>
</gene>
<evidence type="ECO:0000256" key="4">
    <source>
        <dbReference type="ARBA" id="ARBA00022840"/>
    </source>
</evidence>
<comment type="similarity">
    <text evidence="1">Belongs to the ABC transporter superfamily.</text>
</comment>
<dbReference type="InterPro" id="IPR027417">
    <property type="entry name" value="P-loop_NTPase"/>
</dbReference>
<name>A0A1I0IE59_9FIRM</name>
<dbReference type="InterPro" id="IPR003439">
    <property type="entry name" value="ABC_transporter-like_ATP-bd"/>
</dbReference>
<protein>
    <submittedName>
        <fullName evidence="7">Amino acid/amide ABC transporter ATP-binding protein 2, HAAT family (TC 3.A.1.4.-)</fullName>
    </submittedName>
</protein>
<evidence type="ECO:0000313" key="8">
    <source>
        <dbReference type="Proteomes" id="UP000198508"/>
    </source>
</evidence>
<evidence type="ECO:0000256" key="5">
    <source>
        <dbReference type="ARBA" id="ARBA00022970"/>
    </source>
</evidence>
<sequence length="237" mass="25940">MLLEVKGLNTFYGNLHAIWDIDIQVHEKEIVALIGSNGAGKSTLLKTIAGSLPMQSGEIIYQGERFNPGHKRKANVMVHKGITLCPEGRHIFPRMTVAENLKRGGYIRQKGDMEAGFDRVYDLFPRLKERDGQMAGTLSGGEQQMLAIGRALMSGPKLLMLDEPSLGLSPLLTEKLFELILEIRNQGTTILLVEQNAVSALSIANRGYVLKVGHITQSGTGQELLESQDILASYLGA</sequence>
<dbReference type="InterPro" id="IPR052156">
    <property type="entry name" value="BCAA_Transport_ATP-bd_LivF"/>
</dbReference>
<dbReference type="Pfam" id="PF00005">
    <property type="entry name" value="ABC_tran"/>
    <property type="match status" value="1"/>
</dbReference>
<dbReference type="GO" id="GO:0005524">
    <property type="term" value="F:ATP binding"/>
    <property type="evidence" value="ECO:0007669"/>
    <property type="project" value="UniProtKB-KW"/>
</dbReference>
<proteinExistence type="inferred from homology"/>
<dbReference type="EMBL" id="FOIM01000020">
    <property type="protein sequence ID" value="SET94255.1"/>
    <property type="molecule type" value="Genomic_DNA"/>
</dbReference>
<keyword evidence="3" id="KW-0547">Nucleotide-binding</keyword>
<reference evidence="8" key="1">
    <citation type="submission" date="2016-10" db="EMBL/GenBank/DDBJ databases">
        <authorList>
            <person name="Varghese N."/>
            <person name="Submissions S."/>
        </authorList>
    </citation>
    <scope>NUCLEOTIDE SEQUENCE [LARGE SCALE GENOMIC DNA]</scope>
    <source>
        <strain evidence="8">NLAE-zl-G277</strain>
    </source>
</reference>
<dbReference type="PROSITE" id="PS50893">
    <property type="entry name" value="ABC_TRANSPORTER_2"/>
    <property type="match status" value="1"/>
</dbReference>
<dbReference type="SMART" id="SM00382">
    <property type="entry name" value="AAA"/>
    <property type="match status" value="1"/>
</dbReference>
<dbReference type="Proteomes" id="UP000198508">
    <property type="component" value="Unassembled WGS sequence"/>
</dbReference>
<dbReference type="PANTHER" id="PTHR43820:SF4">
    <property type="entry name" value="HIGH-AFFINITY BRANCHED-CHAIN AMINO ACID TRANSPORT ATP-BINDING PROTEIN LIVF"/>
    <property type="match status" value="1"/>
</dbReference>
<organism evidence="7 8">
    <name type="scientific">Enterocloster lavalensis</name>
    <dbReference type="NCBI Taxonomy" id="460384"/>
    <lineage>
        <taxon>Bacteria</taxon>
        <taxon>Bacillati</taxon>
        <taxon>Bacillota</taxon>
        <taxon>Clostridia</taxon>
        <taxon>Lachnospirales</taxon>
        <taxon>Lachnospiraceae</taxon>
        <taxon>Enterocloster</taxon>
    </lineage>
</organism>
<dbReference type="PROSITE" id="PS00211">
    <property type="entry name" value="ABC_TRANSPORTER_1"/>
    <property type="match status" value="1"/>
</dbReference>
<evidence type="ECO:0000256" key="2">
    <source>
        <dbReference type="ARBA" id="ARBA00022448"/>
    </source>
</evidence>
<dbReference type="PANTHER" id="PTHR43820">
    <property type="entry name" value="HIGH-AFFINITY BRANCHED-CHAIN AMINO ACID TRANSPORT ATP-BINDING PROTEIN LIVF"/>
    <property type="match status" value="1"/>
</dbReference>
<dbReference type="SUPFAM" id="SSF52540">
    <property type="entry name" value="P-loop containing nucleoside triphosphate hydrolases"/>
    <property type="match status" value="1"/>
</dbReference>
<dbReference type="GO" id="GO:0015807">
    <property type="term" value="P:L-amino acid transport"/>
    <property type="evidence" value="ECO:0007669"/>
    <property type="project" value="TreeGrafter"/>
</dbReference>
<evidence type="ECO:0000313" key="7">
    <source>
        <dbReference type="EMBL" id="SET94255.1"/>
    </source>
</evidence>
<keyword evidence="8" id="KW-1185">Reference proteome</keyword>
<evidence type="ECO:0000256" key="1">
    <source>
        <dbReference type="ARBA" id="ARBA00005417"/>
    </source>
</evidence>
<keyword evidence="4 7" id="KW-0067">ATP-binding</keyword>
<keyword evidence="5" id="KW-0029">Amino-acid transport</keyword>
<dbReference type="Gene3D" id="3.40.50.300">
    <property type="entry name" value="P-loop containing nucleotide triphosphate hydrolases"/>
    <property type="match status" value="1"/>
</dbReference>
<dbReference type="InterPro" id="IPR003593">
    <property type="entry name" value="AAA+_ATPase"/>
</dbReference>
<keyword evidence="2" id="KW-0813">Transport</keyword>
<dbReference type="STRING" id="460384.SAMN05216313_12083"/>
<dbReference type="CDD" id="cd03224">
    <property type="entry name" value="ABC_TM1139_LivF_branched"/>
    <property type="match status" value="1"/>
</dbReference>
<evidence type="ECO:0000259" key="6">
    <source>
        <dbReference type="PROSITE" id="PS50893"/>
    </source>
</evidence>
<feature type="domain" description="ABC transporter" evidence="6">
    <location>
        <begin position="3"/>
        <end position="237"/>
    </location>
</feature>
<accession>A0A1I0IE59</accession>
<dbReference type="GO" id="GO:0015658">
    <property type="term" value="F:branched-chain amino acid transmembrane transporter activity"/>
    <property type="evidence" value="ECO:0007669"/>
    <property type="project" value="TreeGrafter"/>
</dbReference>
<dbReference type="AlphaFoldDB" id="A0A1I0IE59"/>